<dbReference type="InterPro" id="IPR011044">
    <property type="entry name" value="Quino_amine_DH_bsu"/>
</dbReference>
<evidence type="ECO:0000313" key="1">
    <source>
        <dbReference type="EMBL" id="MFN0293005.1"/>
    </source>
</evidence>
<evidence type="ECO:0000313" key="2">
    <source>
        <dbReference type="Proteomes" id="UP001517367"/>
    </source>
</evidence>
<keyword evidence="2" id="KW-1185">Reference proteome</keyword>
<gene>
    <name evidence="1" type="ORF">E5L68_016530</name>
</gene>
<sequence>MLKKRFLLVATVLFSTTIYSCKKETQELTDVDVELNNATKIIKINNTNSQGRVDLNSEGLVLNFQANAGTLNANVATDALTPAFPYQLVYKGKIAPQIGVNNNALSALEVSPYGNYYAIAYQTPGEAYGGGVDIFQLQASGTPQLVSAVSTTEADVTCLSNGNGRLYLGMDLETHEDYSLPAPSVAGIIKVEGNSLTQAQVVGLQGYSTKDIKYNESNGKLYAASANNGGISIISFTGQTATKTAFQSYGEVKSITFSNNDIIATNGYSYATFNPTTAVIGNYKHWIIPSNQEGIGSVASTSNGNFLFGNNYYLIYVDKNSNALLDQVDVAGSINSISIVNDKIYISTGSSLIVAQIENDKIKILARTHFPTVFGGGFNVLKSRVIGSTVIVACGDRGTYIFDLKKI</sequence>
<dbReference type="SUPFAM" id="SSF50969">
    <property type="entry name" value="YVTN repeat-like/Quinoprotein amine dehydrogenase"/>
    <property type="match status" value="1"/>
</dbReference>
<dbReference type="PROSITE" id="PS51257">
    <property type="entry name" value="PROKAR_LIPOPROTEIN"/>
    <property type="match status" value="1"/>
</dbReference>
<comment type="caution">
    <text evidence="1">The sequence shown here is derived from an EMBL/GenBank/DDBJ whole genome shotgun (WGS) entry which is preliminary data.</text>
</comment>
<organism evidence="1 2">
    <name type="scientific">Pedobacter helvus</name>
    <dbReference type="NCBI Taxonomy" id="2563444"/>
    <lineage>
        <taxon>Bacteria</taxon>
        <taxon>Pseudomonadati</taxon>
        <taxon>Bacteroidota</taxon>
        <taxon>Sphingobacteriia</taxon>
        <taxon>Sphingobacteriales</taxon>
        <taxon>Sphingobacteriaceae</taxon>
        <taxon>Pedobacter</taxon>
    </lineage>
</organism>
<dbReference type="Proteomes" id="UP001517367">
    <property type="component" value="Unassembled WGS sequence"/>
</dbReference>
<reference evidence="1 2" key="1">
    <citation type="submission" date="2024-12" db="EMBL/GenBank/DDBJ databases">
        <authorList>
            <person name="Hu S."/>
        </authorList>
    </citation>
    <scope>NUCLEOTIDE SEQUENCE [LARGE SCALE GENOMIC DNA]</scope>
    <source>
        <strain evidence="1 2">P-25</strain>
    </source>
</reference>
<protein>
    <recommendedName>
        <fullName evidence="3">LVIVD repeat-containing protein</fullName>
    </recommendedName>
</protein>
<proteinExistence type="predicted"/>
<accession>A0ABW9JMH5</accession>
<dbReference type="EMBL" id="SRMP02000036">
    <property type="protein sequence ID" value="MFN0293005.1"/>
    <property type="molecule type" value="Genomic_DNA"/>
</dbReference>
<evidence type="ECO:0008006" key="3">
    <source>
        <dbReference type="Google" id="ProtNLM"/>
    </source>
</evidence>
<name>A0ABW9JMH5_9SPHI</name>
<dbReference type="RefSeq" id="WP_138731337.1">
    <property type="nucleotide sequence ID" value="NZ_SRMP02000036.1"/>
</dbReference>